<keyword evidence="9" id="KW-0460">Magnesium</keyword>
<dbReference type="RefSeq" id="WP_066322681.1">
    <property type="nucleotide sequence ID" value="NZ_CP015438.1"/>
</dbReference>
<evidence type="ECO:0000256" key="12">
    <source>
        <dbReference type="ARBA" id="ARBA00048451"/>
    </source>
</evidence>
<keyword evidence="6" id="KW-0418">Kinase</keyword>
<sequence length="291" mass="31394">MYLGAIEAGGTKFVCAIGDRDGNVHERVTFPTTTPEETFGQVIEFFNHYDVKAIGIGTFGPVDLNRKSRTYGYITSTPKPYWSNVDFVGAITKHFDVPIGFDTDVNAAALGEQLWGAAKGKNSCIYMTVGTGIGVGAIVEGRLVHGLLHPEMGHILVRRHPNDEFAGSCPFHGDCLEGMASGPAIEKRWGKKGAELSDRADVWELEAFYLGQAIAQYILILSPEQVIVGGGVAHQPSLLPLVRRYVLDCLNGYVQHAAILQHIDDYIVLPGLGDNAGICGALALAKQALEK</sequence>
<accession>A0A160F669</accession>
<keyword evidence="10" id="KW-0119">Carbohydrate metabolism</keyword>
<dbReference type="PROSITE" id="PS01125">
    <property type="entry name" value="ROK"/>
    <property type="match status" value="1"/>
</dbReference>
<dbReference type="PANTHER" id="PTHR42742">
    <property type="entry name" value="TRANSCRIPTIONAL REPRESSOR MPRA"/>
    <property type="match status" value="1"/>
</dbReference>
<evidence type="ECO:0000256" key="4">
    <source>
        <dbReference type="ARBA" id="ARBA00022723"/>
    </source>
</evidence>
<dbReference type="GO" id="GO:0005524">
    <property type="term" value="F:ATP binding"/>
    <property type="evidence" value="ECO:0007669"/>
    <property type="project" value="UniProtKB-KW"/>
</dbReference>
<dbReference type="KEGG" id="aamy:GFC30_421"/>
<evidence type="ECO:0000256" key="1">
    <source>
        <dbReference type="ARBA" id="ARBA00001946"/>
    </source>
</evidence>
<evidence type="ECO:0000256" key="6">
    <source>
        <dbReference type="ARBA" id="ARBA00022777"/>
    </source>
</evidence>
<dbReference type="PATRIC" id="fig|294699.3.peg.410"/>
<keyword evidence="4" id="KW-0479">Metal-binding</keyword>
<protein>
    <recommendedName>
        <fullName evidence="11">fructokinase</fullName>
        <ecNumber evidence="11">2.7.1.4</ecNumber>
    </recommendedName>
</protein>
<dbReference type="InterPro" id="IPR049874">
    <property type="entry name" value="ROK_cs"/>
</dbReference>
<dbReference type="Proteomes" id="UP000076865">
    <property type="component" value="Chromosome"/>
</dbReference>
<gene>
    <name evidence="13" type="ORF">GFC30_421</name>
</gene>
<dbReference type="Pfam" id="PF00480">
    <property type="entry name" value="ROK"/>
    <property type="match status" value="1"/>
</dbReference>
<reference evidence="13 14" key="1">
    <citation type="journal article" date="2006" name="Syst. Appl. Microbiol.">
        <title>Anoxybacillus amylolyticus sp. nov., a thermophilic amylase producing bacterium isolated from Mount Rittmann (Antarctica).</title>
        <authorList>
            <person name="Poli A."/>
            <person name="Esposito E."/>
            <person name="Lama L."/>
            <person name="Orlando P."/>
            <person name="Nicolaus G."/>
            <person name="de Appolonia F."/>
            <person name="Gambacorta A."/>
            <person name="Nicolaus B."/>
        </authorList>
    </citation>
    <scope>NUCLEOTIDE SEQUENCE [LARGE SCALE GENOMIC DNA]</scope>
    <source>
        <strain evidence="13 14">DSM 15939</strain>
    </source>
</reference>
<dbReference type="InterPro" id="IPR000600">
    <property type="entry name" value="ROK"/>
</dbReference>
<comment type="cofactor">
    <cofactor evidence="1">
        <name>Mg(2+)</name>
        <dbReference type="ChEBI" id="CHEBI:18420"/>
    </cofactor>
</comment>
<evidence type="ECO:0000256" key="7">
    <source>
        <dbReference type="ARBA" id="ARBA00022833"/>
    </source>
</evidence>
<dbReference type="SUPFAM" id="SSF53067">
    <property type="entry name" value="Actin-like ATPase domain"/>
    <property type="match status" value="1"/>
</dbReference>
<dbReference type="OrthoDB" id="9783435at2"/>
<keyword evidence="8" id="KW-0067">ATP-binding</keyword>
<evidence type="ECO:0000256" key="10">
    <source>
        <dbReference type="ARBA" id="ARBA00023277"/>
    </source>
</evidence>
<evidence type="ECO:0000256" key="11">
    <source>
        <dbReference type="ARBA" id="ARBA00038887"/>
    </source>
</evidence>
<dbReference type="GO" id="GO:0008865">
    <property type="term" value="F:fructokinase activity"/>
    <property type="evidence" value="ECO:0007669"/>
    <property type="project" value="UniProtKB-EC"/>
</dbReference>
<keyword evidence="5" id="KW-0547">Nucleotide-binding</keyword>
<name>A0A160F669_9BACL</name>
<keyword evidence="14" id="KW-1185">Reference proteome</keyword>
<dbReference type="AlphaFoldDB" id="A0A160F669"/>
<dbReference type="Gene3D" id="3.30.420.40">
    <property type="match status" value="2"/>
</dbReference>
<evidence type="ECO:0000313" key="14">
    <source>
        <dbReference type="Proteomes" id="UP000076865"/>
    </source>
</evidence>
<dbReference type="EC" id="2.7.1.4" evidence="11"/>
<dbReference type="FunFam" id="3.30.420.40:FF:000136">
    <property type="entry name" value="Putative fructokinase"/>
    <property type="match status" value="1"/>
</dbReference>
<evidence type="ECO:0000256" key="5">
    <source>
        <dbReference type="ARBA" id="ARBA00022741"/>
    </source>
</evidence>
<dbReference type="EMBL" id="CP015438">
    <property type="protein sequence ID" value="ANB61986.1"/>
    <property type="molecule type" value="Genomic_DNA"/>
</dbReference>
<evidence type="ECO:0000256" key="3">
    <source>
        <dbReference type="ARBA" id="ARBA00022679"/>
    </source>
</evidence>
<dbReference type="InterPro" id="IPR051804">
    <property type="entry name" value="Carb_Metab_Reg_Kinase/Isom"/>
</dbReference>
<proteinExistence type="inferred from homology"/>
<dbReference type="InterPro" id="IPR043129">
    <property type="entry name" value="ATPase_NBD"/>
</dbReference>
<organism evidence="13 14">
    <name type="scientific">Anoxybacteroides amylolyticum</name>
    <dbReference type="NCBI Taxonomy" id="294699"/>
    <lineage>
        <taxon>Bacteria</taxon>
        <taxon>Bacillati</taxon>
        <taxon>Bacillota</taxon>
        <taxon>Bacilli</taxon>
        <taxon>Bacillales</taxon>
        <taxon>Anoxybacillaceae</taxon>
        <taxon>Anoxybacteroides</taxon>
    </lineage>
</organism>
<dbReference type="CDD" id="cd24067">
    <property type="entry name" value="ASKHA_NBD_ROK_BsFRK-like"/>
    <property type="match status" value="1"/>
</dbReference>
<dbReference type="FunFam" id="3.30.420.40:FF:000153">
    <property type="entry name" value="Putative fructokinase"/>
    <property type="match status" value="1"/>
</dbReference>
<evidence type="ECO:0000256" key="8">
    <source>
        <dbReference type="ARBA" id="ARBA00022840"/>
    </source>
</evidence>
<comment type="similarity">
    <text evidence="2">Belongs to the ROK (NagC/XylR) family.</text>
</comment>
<dbReference type="PANTHER" id="PTHR42742:SF3">
    <property type="entry name" value="FRUCTOKINASE"/>
    <property type="match status" value="1"/>
</dbReference>
<keyword evidence="7" id="KW-0862">Zinc</keyword>
<dbReference type="GO" id="GO:0046872">
    <property type="term" value="F:metal ion binding"/>
    <property type="evidence" value="ECO:0007669"/>
    <property type="project" value="UniProtKB-KW"/>
</dbReference>
<evidence type="ECO:0000256" key="9">
    <source>
        <dbReference type="ARBA" id="ARBA00022842"/>
    </source>
</evidence>
<evidence type="ECO:0000313" key="13">
    <source>
        <dbReference type="EMBL" id="ANB61986.1"/>
    </source>
</evidence>
<keyword evidence="3" id="KW-0808">Transferase</keyword>
<evidence type="ECO:0000256" key="2">
    <source>
        <dbReference type="ARBA" id="ARBA00006479"/>
    </source>
</evidence>
<comment type="catalytic activity">
    <reaction evidence="12">
        <text>D-fructose + ATP = D-fructose 6-phosphate + ADP + H(+)</text>
        <dbReference type="Rhea" id="RHEA:16125"/>
        <dbReference type="ChEBI" id="CHEBI:15378"/>
        <dbReference type="ChEBI" id="CHEBI:30616"/>
        <dbReference type="ChEBI" id="CHEBI:37721"/>
        <dbReference type="ChEBI" id="CHEBI:61527"/>
        <dbReference type="ChEBI" id="CHEBI:456216"/>
        <dbReference type="EC" id="2.7.1.4"/>
    </reaction>
</comment>